<dbReference type="Gene3D" id="3.40.50.2000">
    <property type="entry name" value="Glycogen Phosphorylase B"/>
    <property type="match status" value="2"/>
</dbReference>
<dbReference type="GO" id="GO:0009247">
    <property type="term" value="P:glycolipid biosynthetic process"/>
    <property type="evidence" value="ECO:0007669"/>
    <property type="project" value="InterPro"/>
</dbReference>
<dbReference type="InterPro" id="IPR009695">
    <property type="entry name" value="Diacylglyc_glucosyltr_N"/>
</dbReference>
<dbReference type="Proteomes" id="UP000077134">
    <property type="component" value="Unassembled WGS sequence"/>
</dbReference>
<dbReference type="KEGG" id="pcx:LPB68_08850"/>
<comment type="subcellular location">
    <subcellularLocation>
        <location evidence="1">Membrane</location>
    </subcellularLocation>
</comment>
<dbReference type="SUPFAM" id="SSF53756">
    <property type="entry name" value="UDP-Glycosyltransferase/glycogen phosphorylase"/>
    <property type="match status" value="1"/>
</dbReference>
<evidence type="ECO:0000259" key="5">
    <source>
        <dbReference type="Pfam" id="PF04101"/>
    </source>
</evidence>
<keyword evidence="8" id="KW-1185">Reference proteome</keyword>
<dbReference type="OrthoDB" id="9815663at2"/>
<dbReference type="PANTHER" id="PTHR43025:SF3">
    <property type="entry name" value="MONOGALACTOSYLDIACYLGLYCEROL SYNTHASE 1, CHLOROPLASTIC"/>
    <property type="match status" value="1"/>
</dbReference>
<reference evidence="7 8" key="1">
    <citation type="submission" date="2016-02" db="EMBL/GenBank/DDBJ databases">
        <title>Paenibacillus sp. LPB0068, isolated from Crassostrea gigas.</title>
        <authorList>
            <person name="Shin S.-K."/>
            <person name="Yi H."/>
        </authorList>
    </citation>
    <scope>NUCLEOTIDE SEQUENCE [LARGE SCALE GENOMIC DNA]</scope>
    <source>
        <strain evidence="7 8">LPB0068</strain>
    </source>
</reference>
<evidence type="ECO:0000256" key="4">
    <source>
        <dbReference type="ARBA" id="ARBA00022679"/>
    </source>
</evidence>
<dbReference type="Pfam" id="PF04101">
    <property type="entry name" value="Glyco_tran_28_C"/>
    <property type="match status" value="1"/>
</dbReference>
<evidence type="ECO:0000256" key="2">
    <source>
        <dbReference type="ARBA" id="ARBA00006962"/>
    </source>
</evidence>
<keyword evidence="3" id="KW-0328">Glycosyltransferase</keyword>
<evidence type="ECO:0000313" key="7">
    <source>
        <dbReference type="EMBL" id="OAB71041.1"/>
    </source>
</evidence>
<dbReference type="PANTHER" id="PTHR43025">
    <property type="entry name" value="MONOGALACTOSYLDIACYLGLYCEROL SYNTHASE"/>
    <property type="match status" value="1"/>
</dbReference>
<proteinExistence type="inferred from homology"/>
<protein>
    <submittedName>
        <fullName evidence="7">UDP-N-acetylglucosamine--LPS N-acetylglucosamine transferase</fullName>
    </submittedName>
</protein>
<comment type="caution">
    <text evidence="7">The sequence shown here is derived from an EMBL/GenBank/DDBJ whole genome shotgun (WGS) entry which is preliminary data.</text>
</comment>
<dbReference type="EMBL" id="LSFN01000044">
    <property type="protein sequence ID" value="OAB71041.1"/>
    <property type="molecule type" value="Genomic_DNA"/>
</dbReference>
<dbReference type="GO" id="GO:0016758">
    <property type="term" value="F:hexosyltransferase activity"/>
    <property type="evidence" value="ECO:0007669"/>
    <property type="project" value="InterPro"/>
</dbReference>
<name>A0A167AHV4_9BACL</name>
<comment type="similarity">
    <text evidence="2">Belongs to the glycosyltransferase 28 family.</text>
</comment>
<evidence type="ECO:0000256" key="1">
    <source>
        <dbReference type="ARBA" id="ARBA00004370"/>
    </source>
</evidence>
<dbReference type="RefSeq" id="WP_068661387.1">
    <property type="nucleotide sequence ID" value="NZ_CP017770.1"/>
</dbReference>
<sequence>MRTYRVLLLSEGFGTGHTQAARSLADGMRKLQPHLQCRVIELGNFLNPTIGPLILSTYRKTVSTSPSLVGLLYRNRYNKSLNSVTKLALHRIFYTHAAQVISRLQPDIIICTHPIPNSVISRLRQQGMEIPLITLITDYDVHGTWISPEVSHYLASSPRVKNLLIERGVQSSNIQTTGIPVHPKFWVRGNKDQLRQELKLQNMPTVLIMGGGWGLTLKPDLLRQLASWADRIQLIFCLGSNIKLLDKMKENPIFNHPHIKILGYTRQIDKLMDVSDLLITKPGGMTCTEGLAKGIPMLFFQAIPGQEEQNSEFFVHRGFAETMHTPYVVHQWFQLLTHHYDQVESQRQQVTHHEPYLQPHHCAQTVIDIVNGQLHSQSTTRMAVNP</sequence>
<keyword evidence="4 7" id="KW-0808">Transferase</keyword>
<dbReference type="GO" id="GO:0016020">
    <property type="term" value="C:membrane"/>
    <property type="evidence" value="ECO:0007669"/>
    <property type="project" value="UniProtKB-SubCell"/>
</dbReference>
<evidence type="ECO:0000313" key="8">
    <source>
        <dbReference type="Proteomes" id="UP000077134"/>
    </source>
</evidence>
<dbReference type="AlphaFoldDB" id="A0A167AHV4"/>
<evidence type="ECO:0000259" key="6">
    <source>
        <dbReference type="Pfam" id="PF06925"/>
    </source>
</evidence>
<feature type="domain" description="Glycosyl transferase family 28 C-terminal" evidence="5">
    <location>
        <begin position="205"/>
        <end position="318"/>
    </location>
</feature>
<accession>A0A167AHV4</accession>
<evidence type="ECO:0000256" key="3">
    <source>
        <dbReference type="ARBA" id="ARBA00022676"/>
    </source>
</evidence>
<feature type="domain" description="Diacylglycerol glucosyltransferase N-terminal" evidence="6">
    <location>
        <begin position="17"/>
        <end position="181"/>
    </location>
</feature>
<dbReference type="InterPro" id="IPR007235">
    <property type="entry name" value="Glyco_trans_28_C"/>
</dbReference>
<dbReference type="InterPro" id="IPR050519">
    <property type="entry name" value="Glycosyltransf_28_UgtP"/>
</dbReference>
<dbReference type="Pfam" id="PF06925">
    <property type="entry name" value="MGDG_synth"/>
    <property type="match status" value="1"/>
</dbReference>
<dbReference type="STRING" id="1763538.LPB68_08850"/>
<gene>
    <name evidence="7" type="ORF">PNBC_21000</name>
</gene>
<organism evidence="7 8">
    <name type="scientific">Paenibacillus crassostreae</name>
    <dbReference type="NCBI Taxonomy" id="1763538"/>
    <lineage>
        <taxon>Bacteria</taxon>
        <taxon>Bacillati</taxon>
        <taxon>Bacillota</taxon>
        <taxon>Bacilli</taxon>
        <taxon>Bacillales</taxon>
        <taxon>Paenibacillaceae</taxon>
        <taxon>Paenibacillus</taxon>
    </lineage>
</organism>